<sequence length="203" mass="22513">MPRKVLMMDVDGVLVSGRPTDGRHLFAELQADLGLSPDRLRETFFTPFWEAIVTGREGLTERLAPVLAEIAPKVSCERLIAYWFEHDSRVDQAVLSAVKRYRERGVPVFLATNQEHMRADYLMQQVGLGAHVDGIIYSAALGHRKPHAEFFDRAAAIADAAPEEIVLVDDTLANVEAARQAGWSAVHWTGDSTLDDELAPFMG</sequence>
<dbReference type="EMBL" id="LAJE02000162">
    <property type="protein sequence ID" value="OEO31299.1"/>
    <property type="molecule type" value="Genomic_DNA"/>
</dbReference>
<gene>
    <name evidence="1" type="ORF">VW23_017015</name>
</gene>
<reference evidence="1 2" key="1">
    <citation type="journal article" date="2015" name="Genome Announc.">
        <title>Genome Assemblies of Three Soil-Associated Devosia species: D. insulae, D. limi, and D. soli.</title>
        <authorList>
            <person name="Hassan Y.I."/>
            <person name="Lepp D."/>
            <person name="Zhou T."/>
        </authorList>
    </citation>
    <scope>NUCLEOTIDE SEQUENCE [LARGE SCALE GENOMIC DNA]</scope>
    <source>
        <strain evidence="1 2">DS-56</strain>
    </source>
</reference>
<dbReference type="SFLD" id="SFLDG01129">
    <property type="entry name" value="C1.5:_HAD__Beta-PGM__Phosphata"/>
    <property type="match status" value="1"/>
</dbReference>
<dbReference type="SUPFAM" id="SSF56784">
    <property type="entry name" value="HAD-like"/>
    <property type="match status" value="1"/>
</dbReference>
<accession>A0A1E5XRT6</accession>
<organism evidence="1 2">
    <name type="scientific">Devosia insulae DS-56</name>
    <dbReference type="NCBI Taxonomy" id="1116389"/>
    <lineage>
        <taxon>Bacteria</taxon>
        <taxon>Pseudomonadati</taxon>
        <taxon>Pseudomonadota</taxon>
        <taxon>Alphaproteobacteria</taxon>
        <taxon>Hyphomicrobiales</taxon>
        <taxon>Devosiaceae</taxon>
        <taxon>Devosia</taxon>
    </lineage>
</organism>
<dbReference type="InterPro" id="IPR023214">
    <property type="entry name" value="HAD_sf"/>
</dbReference>
<dbReference type="InterPro" id="IPR036412">
    <property type="entry name" value="HAD-like_sf"/>
</dbReference>
<dbReference type="AlphaFoldDB" id="A0A1E5XRT6"/>
<evidence type="ECO:0000313" key="2">
    <source>
        <dbReference type="Proteomes" id="UP000095463"/>
    </source>
</evidence>
<proteinExistence type="predicted"/>
<keyword evidence="2" id="KW-1185">Reference proteome</keyword>
<dbReference type="RefSeq" id="WP_069909520.1">
    <property type="nucleotide sequence ID" value="NZ_LAJE02000162.1"/>
</dbReference>
<dbReference type="OrthoDB" id="9807742at2"/>
<dbReference type="Gene3D" id="3.40.50.1000">
    <property type="entry name" value="HAD superfamily/HAD-like"/>
    <property type="match status" value="1"/>
</dbReference>
<dbReference type="Proteomes" id="UP000095463">
    <property type="component" value="Unassembled WGS sequence"/>
</dbReference>
<dbReference type="PANTHER" id="PTHR43611">
    <property type="entry name" value="ALPHA-D-GLUCOSE 1-PHOSPHATE PHOSPHATASE"/>
    <property type="match status" value="1"/>
</dbReference>
<name>A0A1E5XRT6_9HYPH</name>
<dbReference type="Pfam" id="PF00702">
    <property type="entry name" value="Hydrolase"/>
    <property type="match status" value="1"/>
</dbReference>
<dbReference type="InterPro" id="IPR006439">
    <property type="entry name" value="HAD-SF_hydro_IA"/>
</dbReference>
<dbReference type="NCBIfam" id="TIGR01509">
    <property type="entry name" value="HAD-SF-IA-v3"/>
    <property type="match status" value="1"/>
</dbReference>
<protein>
    <submittedName>
        <fullName evidence="1">Haloacid dehalogenase</fullName>
    </submittedName>
</protein>
<comment type="caution">
    <text evidence="1">The sequence shown here is derived from an EMBL/GenBank/DDBJ whole genome shotgun (WGS) entry which is preliminary data.</text>
</comment>
<evidence type="ECO:0000313" key="1">
    <source>
        <dbReference type="EMBL" id="OEO31299.1"/>
    </source>
</evidence>
<dbReference type="PANTHER" id="PTHR43611:SF3">
    <property type="entry name" value="FLAVIN MONONUCLEOTIDE HYDROLASE 1, CHLOROPLATIC"/>
    <property type="match status" value="1"/>
</dbReference>
<dbReference type="SFLD" id="SFLDS00003">
    <property type="entry name" value="Haloacid_Dehalogenase"/>
    <property type="match status" value="1"/>
</dbReference>